<dbReference type="InterPro" id="IPR007479">
    <property type="entry name" value="ISC_FeS_clus_asmbl_IscsX"/>
</dbReference>
<dbReference type="Gene3D" id="1.10.10.600">
    <property type="entry name" value="IscX-like"/>
    <property type="match status" value="1"/>
</dbReference>
<accession>A0A3D3G053</accession>
<gene>
    <name evidence="1" type="primary">iscX</name>
    <name evidence="1" type="ORF">DIC32_05405</name>
</gene>
<feature type="non-terminal residue" evidence="1">
    <location>
        <position position="1"/>
    </location>
</feature>
<reference evidence="1 2" key="1">
    <citation type="journal article" date="2018" name="Nat. Biotechnol.">
        <title>A standardized bacterial taxonomy based on genome phylogeny substantially revises the tree of life.</title>
        <authorList>
            <person name="Parks D.H."/>
            <person name="Chuvochina M."/>
            <person name="Waite D.W."/>
            <person name="Rinke C."/>
            <person name="Skarshewski A."/>
            <person name="Chaumeil P.A."/>
            <person name="Hugenholtz P."/>
        </authorList>
    </citation>
    <scope>NUCLEOTIDE SEQUENCE [LARGE SCALE GENOMIC DNA]</scope>
    <source>
        <strain evidence="1">UBA10045</strain>
    </source>
</reference>
<organism evidence="1 2">
    <name type="scientific">Acinetobacter radioresistens</name>
    <dbReference type="NCBI Taxonomy" id="40216"/>
    <lineage>
        <taxon>Bacteria</taxon>
        <taxon>Pseudomonadati</taxon>
        <taxon>Pseudomonadota</taxon>
        <taxon>Gammaproteobacteria</taxon>
        <taxon>Moraxellales</taxon>
        <taxon>Moraxellaceae</taxon>
        <taxon>Acinetobacter</taxon>
    </lineage>
</organism>
<evidence type="ECO:0000313" key="1">
    <source>
        <dbReference type="EMBL" id="HCM31094.1"/>
    </source>
</evidence>
<dbReference type="Proteomes" id="UP000262257">
    <property type="component" value="Unassembled WGS sequence"/>
</dbReference>
<protein>
    <submittedName>
        <fullName evidence="1">Fe-S assembly protein IscX</fullName>
    </submittedName>
</protein>
<dbReference type="EMBL" id="DPXL01000070">
    <property type="protein sequence ID" value="HCM31094.1"/>
    <property type="molecule type" value="Genomic_DNA"/>
</dbReference>
<comment type="caution">
    <text evidence="1">The sequence shown here is derived from an EMBL/GenBank/DDBJ whole genome shotgun (WGS) entry which is preliminary data.</text>
</comment>
<name>A0A3D3G053_ACIRA</name>
<evidence type="ECO:0000313" key="2">
    <source>
        <dbReference type="Proteomes" id="UP000262257"/>
    </source>
</evidence>
<dbReference type="InterPro" id="IPR036762">
    <property type="entry name" value="IscX-like_sf"/>
</dbReference>
<sequence length="34" mass="3886">HAWVCALPEFSDNPEKSTEGLLEAIQMAWIDEVR</sequence>
<dbReference type="SUPFAM" id="SSF140319">
    <property type="entry name" value="IscX-like"/>
    <property type="match status" value="1"/>
</dbReference>
<dbReference type="AlphaFoldDB" id="A0A3D3G053"/>
<dbReference type="NCBIfam" id="TIGR03412">
    <property type="entry name" value="iscX_yfhJ"/>
    <property type="match status" value="1"/>
</dbReference>
<dbReference type="GO" id="GO:0016226">
    <property type="term" value="P:iron-sulfur cluster assembly"/>
    <property type="evidence" value="ECO:0007669"/>
    <property type="project" value="InterPro"/>
</dbReference>
<proteinExistence type="predicted"/>
<dbReference type="Pfam" id="PF04384">
    <property type="entry name" value="Fe-S_assembly"/>
    <property type="match status" value="1"/>
</dbReference>